<name>A0ABP0KH30_9DINO</name>
<evidence type="ECO:0000313" key="1">
    <source>
        <dbReference type="EMBL" id="CAK9025548.1"/>
    </source>
</evidence>
<dbReference type="EMBL" id="CAXAMM010011225">
    <property type="protein sequence ID" value="CAK9025548.1"/>
    <property type="molecule type" value="Genomic_DNA"/>
</dbReference>
<comment type="caution">
    <text evidence="1">The sequence shown here is derived from an EMBL/GenBank/DDBJ whole genome shotgun (WGS) entry which is preliminary data.</text>
</comment>
<dbReference type="Proteomes" id="UP001642464">
    <property type="component" value="Unassembled WGS sequence"/>
</dbReference>
<gene>
    <name evidence="1" type="ORF">SCF082_LOCUS17131</name>
</gene>
<organism evidence="1 2">
    <name type="scientific">Durusdinium trenchii</name>
    <dbReference type="NCBI Taxonomy" id="1381693"/>
    <lineage>
        <taxon>Eukaryota</taxon>
        <taxon>Sar</taxon>
        <taxon>Alveolata</taxon>
        <taxon>Dinophyceae</taxon>
        <taxon>Suessiales</taxon>
        <taxon>Symbiodiniaceae</taxon>
        <taxon>Durusdinium</taxon>
    </lineage>
</organism>
<keyword evidence="2" id="KW-1185">Reference proteome</keyword>
<accession>A0ABP0KH30</accession>
<reference evidence="1 2" key="1">
    <citation type="submission" date="2024-02" db="EMBL/GenBank/DDBJ databases">
        <authorList>
            <person name="Chen Y."/>
            <person name="Shah S."/>
            <person name="Dougan E. K."/>
            <person name="Thang M."/>
            <person name="Chan C."/>
        </authorList>
    </citation>
    <scope>NUCLEOTIDE SEQUENCE [LARGE SCALE GENOMIC DNA]</scope>
</reference>
<sequence>MKFGRVAGHELETLCAALKKILSRKATHSAAFILAPYLVSDRVLHGIRGEVRLEDKLDAKGVMSYADWKKGSAIFSSHRAYDPEVSVSQNLNVTDYPMKFVSVSVDSSQRGVKQFKFNLPNNVRLMYHQDPLRAGEWKNLISDFDSKLPIFAISNHCQVLGFIPERTPLVLSKVINQPLMH</sequence>
<protein>
    <submittedName>
        <fullName evidence="1">Uncharacterized protein</fullName>
    </submittedName>
</protein>
<evidence type="ECO:0000313" key="2">
    <source>
        <dbReference type="Proteomes" id="UP001642464"/>
    </source>
</evidence>
<proteinExistence type="predicted"/>